<name>A0A9Q9F139_9STAP</name>
<sequence>MDYREALMNLSDQDLRFIYSHLIDEDTTDVHRIELIESIRQLVLSEDYMTQMLTMMPEDEYQLYMNAVNQGHDFVPLPAERMLFTLQFLMMFESRKGLMIPHDLVDAVKALDKSAIAARRTQVDQEKAFITGIIFLYGYVHEQHIAKLYRTYFEEPLPVDKLDEWMTILGLKRVNDIVMMPAIYDSYDGQETPAYSPNYYYEPATLEELAQFSRPDHHRHTPAMQNLLDFIALHTEEDNREEVMDTAVFLIVASNDANVTMEELIDLFAGSLSDEAFETFESLYMKTLETTRLWIYGGMTVEEVKVAADEREKVEEEEKEKKVINFDVFRQN</sequence>
<organism evidence="1 2">
    <name type="scientific">Macrococcus equipercicus</name>
    <dbReference type="NCBI Taxonomy" id="69967"/>
    <lineage>
        <taxon>Bacteria</taxon>
        <taxon>Bacillati</taxon>
        <taxon>Bacillota</taxon>
        <taxon>Bacilli</taxon>
        <taxon>Bacillales</taxon>
        <taxon>Staphylococcaceae</taxon>
        <taxon>Macrococcus</taxon>
    </lineage>
</organism>
<protein>
    <submittedName>
        <fullName evidence="1">Uncharacterized protein</fullName>
    </submittedName>
</protein>
<gene>
    <name evidence="1" type="ORF">KFV11_10405</name>
</gene>
<dbReference type="RefSeq" id="WP_254249889.1">
    <property type="nucleotide sequence ID" value="NZ_CP073809.1"/>
</dbReference>
<evidence type="ECO:0000313" key="2">
    <source>
        <dbReference type="Proteomes" id="UP001057381"/>
    </source>
</evidence>
<accession>A0A9Q9F139</accession>
<dbReference type="KEGG" id="mequ:KFV11_10405"/>
<dbReference type="Proteomes" id="UP001057381">
    <property type="component" value="Chromosome"/>
</dbReference>
<dbReference type="EMBL" id="CP073809">
    <property type="protein sequence ID" value="UTH13618.1"/>
    <property type="molecule type" value="Genomic_DNA"/>
</dbReference>
<proteinExistence type="predicted"/>
<reference evidence="1" key="1">
    <citation type="submission" date="2021-04" db="EMBL/GenBank/DDBJ databases">
        <title>Complete Genome Sequences of Macrococcus spp. from dog and cattle.</title>
        <authorList>
            <person name="Schwendener S."/>
            <person name="Perreten V."/>
        </authorList>
    </citation>
    <scope>NUCLEOTIDE SEQUENCE</scope>
    <source>
        <strain evidence="1">Epi0143-OL</strain>
    </source>
</reference>
<evidence type="ECO:0000313" key="1">
    <source>
        <dbReference type="EMBL" id="UTH13618.1"/>
    </source>
</evidence>
<dbReference type="AlphaFoldDB" id="A0A9Q9F139"/>